<dbReference type="KEGG" id="hhy:Halhy_5594"/>
<dbReference type="EMBL" id="CP002691">
    <property type="protein sequence ID" value="AEE53418.1"/>
    <property type="molecule type" value="Genomic_DNA"/>
</dbReference>
<keyword evidence="4" id="KW-1185">Reference proteome</keyword>
<reference key="2">
    <citation type="submission" date="2011-04" db="EMBL/GenBank/DDBJ databases">
        <title>Complete sequence of chromosome of Haliscomenobacter hydrossis DSM 1100.</title>
        <authorList>
            <consortium name="US DOE Joint Genome Institute (JGI-PGF)"/>
            <person name="Lucas S."/>
            <person name="Han J."/>
            <person name="Lapidus A."/>
            <person name="Bruce D."/>
            <person name="Goodwin L."/>
            <person name="Pitluck S."/>
            <person name="Peters L."/>
            <person name="Kyrpides N."/>
            <person name="Mavromatis K."/>
            <person name="Ivanova N."/>
            <person name="Ovchinnikova G."/>
            <person name="Pagani I."/>
            <person name="Daligault H."/>
            <person name="Detter J.C."/>
            <person name="Han C."/>
            <person name="Land M."/>
            <person name="Hauser L."/>
            <person name="Markowitz V."/>
            <person name="Cheng J.-F."/>
            <person name="Hugenholtz P."/>
            <person name="Woyke T."/>
            <person name="Wu D."/>
            <person name="Verbarg S."/>
            <person name="Frueling A."/>
            <person name="Brambilla E."/>
            <person name="Klenk H.-P."/>
            <person name="Eisen J.A."/>
        </authorList>
    </citation>
    <scope>NUCLEOTIDE SEQUENCE</scope>
    <source>
        <strain>DSM 1100</strain>
    </source>
</reference>
<keyword evidence="2" id="KW-0812">Transmembrane</keyword>
<feature type="transmembrane region" description="Helical" evidence="2">
    <location>
        <begin position="68"/>
        <end position="86"/>
    </location>
</feature>
<name>F4KTP4_HALH1</name>
<sequence>MEDLDKYLSGEMNDAERQRFEAKLATDEDLNTLQDLRLGLKHLHLKKKTGEVAILRQQWRKKQIQKTWLRWGFLIGISLLGVFIGYKKYFSSTAPAEKTVPEGQGEEVVPGLKESGNTKKEPESTTKRKYTGPIADVGVVDHFDVETGSTMRGVYEGLDSLSLQVLDTLIIYTTQLPPPSKRENWNKALQQLIEGKPQLAKSSIFELEKTDAQEARWLLAVALLAEGRNEESLEILQTIAQRPEHPRSSVAARALDLLEN</sequence>
<reference evidence="3 4" key="1">
    <citation type="journal article" date="2011" name="Stand. Genomic Sci.">
        <title>Complete genome sequence of Haliscomenobacter hydrossis type strain (O).</title>
        <authorList>
            <consortium name="US DOE Joint Genome Institute (JGI-PGF)"/>
            <person name="Daligault H."/>
            <person name="Lapidus A."/>
            <person name="Zeytun A."/>
            <person name="Nolan M."/>
            <person name="Lucas S."/>
            <person name="Del Rio T.G."/>
            <person name="Tice H."/>
            <person name="Cheng J.F."/>
            <person name="Tapia R."/>
            <person name="Han C."/>
            <person name="Goodwin L."/>
            <person name="Pitluck S."/>
            <person name="Liolios K."/>
            <person name="Pagani I."/>
            <person name="Ivanova N."/>
            <person name="Huntemann M."/>
            <person name="Mavromatis K."/>
            <person name="Mikhailova N."/>
            <person name="Pati A."/>
            <person name="Chen A."/>
            <person name="Palaniappan K."/>
            <person name="Land M."/>
            <person name="Hauser L."/>
            <person name="Brambilla E.M."/>
            <person name="Rohde M."/>
            <person name="Verbarg S."/>
            <person name="Goker M."/>
            <person name="Bristow J."/>
            <person name="Eisen J.A."/>
            <person name="Markowitz V."/>
            <person name="Hugenholtz P."/>
            <person name="Kyrpides N.C."/>
            <person name="Klenk H.P."/>
            <person name="Woyke T."/>
        </authorList>
    </citation>
    <scope>NUCLEOTIDE SEQUENCE [LARGE SCALE GENOMIC DNA]</scope>
    <source>
        <strain evidence="4">ATCC 27775 / DSM 1100 / LMG 10767 / O</strain>
    </source>
</reference>
<evidence type="ECO:0000313" key="4">
    <source>
        <dbReference type="Proteomes" id="UP000008461"/>
    </source>
</evidence>
<evidence type="ECO:0000256" key="2">
    <source>
        <dbReference type="SAM" id="Phobius"/>
    </source>
</evidence>
<organism evidence="3 4">
    <name type="scientific">Haliscomenobacter hydrossis (strain ATCC 27775 / DSM 1100 / LMG 10767 / O)</name>
    <dbReference type="NCBI Taxonomy" id="760192"/>
    <lineage>
        <taxon>Bacteria</taxon>
        <taxon>Pseudomonadati</taxon>
        <taxon>Bacteroidota</taxon>
        <taxon>Saprospiria</taxon>
        <taxon>Saprospirales</taxon>
        <taxon>Haliscomenobacteraceae</taxon>
        <taxon>Haliscomenobacter</taxon>
    </lineage>
</organism>
<accession>F4KTP4</accession>
<dbReference type="Proteomes" id="UP000008461">
    <property type="component" value="Chromosome"/>
</dbReference>
<evidence type="ECO:0000256" key="1">
    <source>
        <dbReference type="SAM" id="MobiDB-lite"/>
    </source>
</evidence>
<feature type="compositionally biased region" description="Basic and acidic residues" evidence="1">
    <location>
        <begin position="116"/>
        <end position="126"/>
    </location>
</feature>
<protein>
    <submittedName>
        <fullName evidence="3">Uncharacterized protein</fullName>
    </submittedName>
</protein>
<dbReference type="AlphaFoldDB" id="F4KTP4"/>
<gene>
    <name evidence="3" type="ordered locus">Halhy_5594</name>
</gene>
<dbReference type="RefSeq" id="WP_013767947.1">
    <property type="nucleotide sequence ID" value="NC_015510.1"/>
</dbReference>
<evidence type="ECO:0000313" key="3">
    <source>
        <dbReference type="EMBL" id="AEE53418.1"/>
    </source>
</evidence>
<feature type="region of interest" description="Disordered" evidence="1">
    <location>
        <begin position="95"/>
        <end position="129"/>
    </location>
</feature>
<keyword evidence="2" id="KW-0472">Membrane</keyword>
<proteinExistence type="predicted"/>
<dbReference type="STRING" id="760192.Halhy_5594"/>
<dbReference type="HOGENOM" id="CLU_1068599_0_0_10"/>
<keyword evidence="2" id="KW-1133">Transmembrane helix</keyword>